<evidence type="ECO:0000256" key="4">
    <source>
        <dbReference type="ARBA" id="ARBA00022898"/>
    </source>
</evidence>
<evidence type="ECO:0000256" key="2">
    <source>
        <dbReference type="ARBA" id="ARBA00022576"/>
    </source>
</evidence>
<dbReference type="SUPFAM" id="SSF53383">
    <property type="entry name" value="PLP-dependent transferases"/>
    <property type="match status" value="1"/>
</dbReference>
<dbReference type="Proteomes" id="UP001058860">
    <property type="component" value="Chromosome"/>
</dbReference>
<protein>
    <submittedName>
        <fullName evidence="6">PLP-dependent aminotransferase family protein</fullName>
    </submittedName>
</protein>
<dbReference type="InterPro" id="IPR015422">
    <property type="entry name" value="PyrdxlP-dep_Trfase_small"/>
</dbReference>
<dbReference type="PANTHER" id="PTHR42790:SF19">
    <property type="entry name" value="KYNURENINE_ALPHA-AMINOADIPATE AMINOTRANSFERASE, MITOCHONDRIAL"/>
    <property type="match status" value="1"/>
</dbReference>
<keyword evidence="7" id="KW-1185">Reference proteome</keyword>
<reference evidence="7" key="1">
    <citation type="submission" date="2021-11" db="EMBL/GenBank/DDBJ databases">
        <title>Cultivation dependent microbiological survey of springs from the worlds oldest radium mine currently devoted to the extraction of radon-saturated water.</title>
        <authorList>
            <person name="Kapinusova G."/>
            <person name="Smrhova T."/>
            <person name="Strejcek M."/>
            <person name="Suman J."/>
            <person name="Jani K."/>
            <person name="Pajer P."/>
            <person name="Uhlik O."/>
        </authorList>
    </citation>
    <scope>NUCLEOTIDE SEQUENCE [LARGE SCALE GENOMIC DNA]</scope>
    <source>
        <strain evidence="7">J379</strain>
    </source>
</reference>
<comment type="cofactor">
    <cofactor evidence="1">
        <name>pyridoxal 5'-phosphate</name>
        <dbReference type="ChEBI" id="CHEBI:597326"/>
    </cofactor>
</comment>
<organism evidence="6 7">
    <name type="scientific">Svornostia abyssi</name>
    <dbReference type="NCBI Taxonomy" id="2898438"/>
    <lineage>
        <taxon>Bacteria</taxon>
        <taxon>Bacillati</taxon>
        <taxon>Actinomycetota</taxon>
        <taxon>Thermoleophilia</taxon>
        <taxon>Solirubrobacterales</taxon>
        <taxon>Baekduiaceae</taxon>
        <taxon>Svornostia</taxon>
    </lineage>
</organism>
<evidence type="ECO:0000313" key="6">
    <source>
        <dbReference type="EMBL" id="UUY01617.1"/>
    </source>
</evidence>
<dbReference type="PANTHER" id="PTHR42790">
    <property type="entry name" value="AMINOTRANSFERASE"/>
    <property type="match status" value="1"/>
</dbReference>
<evidence type="ECO:0000259" key="5">
    <source>
        <dbReference type="Pfam" id="PF00155"/>
    </source>
</evidence>
<proteinExistence type="predicted"/>
<dbReference type="RefSeq" id="WP_353862171.1">
    <property type="nucleotide sequence ID" value="NZ_CP088295.1"/>
</dbReference>
<accession>A0ABY5PAQ4</accession>
<keyword evidence="4" id="KW-0663">Pyridoxal phosphate</keyword>
<dbReference type="Pfam" id="PF00155">
    <property type="entry name" value="Aminotran_1_2"/>
    <property type="match status" value="1"/>
</dbReference>
<dbReference type="Gene3D" id="3.90.1150.10">
    <property type="entry name" value="Aspartate Aminotransferase, domain 1"/>
    <property type="match status" value="1"/>
</dbReference>
<feature type="domain" description="Aminotransferase class I/classII large" evidence="5">
    <location>
        <begin position="32"/>
        <end position="390"/>
    </location>
</feature>
<dbReference type="GO" id="GO:0008483">
    <property type="term" value="F:transaminase activity"/>
    <property type="evidence" value="ECO:0007669"/>
    <property type="project" value="UniProtKB-KW"/>
</dbReference>
<name>A0ABY5PAQ4_9ACTN</name>
<dbReference type="InterPro" id="IPR015424">
    <property type="entry name" value="PyrdxlP-dep_Trfase"/>
</dbReference>
<dbReference type="InterPro" id="IPR004839">
    <property type="entry name" value="Aminotransferase_I/II_large"/>
</dbReference>
<gene>
    <name evidence="6" type="ORF">LRS13_12830</name>
</gene>
<keyword evidence="2 6" id="KW-0032">Aminotransferase</keyword>
<evidence type="ECO:0000313" key="7">
    <source>
        <dbReference type="Proteomes" id="UP001058860"/>
    </source>
</evidence>
<dbReference type="InterPro" id="IPR015421">
    <property type="entry name" value="PyrdxlP-dep_Trfase_major"/>
</dbReference>
<evidence type="ECO:0000256" key="1">
    <source>
        <dbReference type="ARBA" id="ARBA00001933"/>
    </source>
</evidence>
<keyword evidence="3" id="KW-0808">Transferase</keyword>
<dbReference type="CDD" id="cd00609">
    <property type="entry name" value="AAT_like"/>
    <property type="match status" value="1"/>
</dbReference>
<sequence>MAADPPLPAARLAAVASSPVREILALTAQGDVISLAGGLPSPDTFPADEIRAAFAEALAGDGARRALQYSTTEGHPGLRAAHARRLTARGLPTAGEELLVCTGSQQALGLVCDVLLEPGDTVLVEDPTYLAALQRFGMAGAHVVGVPCDDDGLLPDALETAVREHRPKLLYTMPNFQNPSGRTLPASRRDAIARIAADLGLWILEDDPYGELRYEGSALPPIAALDDAADRTIHISSLSKVLAPGLRLGYTRMPEALRAQLIVAKQAADLHTSTIDQEAAAGAMARLDLDAHLHTVRALYGERRDALLAGLHDALPEGSTWNRPAGGMFVWARLPEGWDATQLLRAAIERGVAFVPGAPFQVGTDPDPRTLRFSFVTHTPDELAEGLRRLGAAAQR</sequence>
<dbReference type="Gene3D" id="3.40.640.10">
    <property type="entry name" value="Type I PLP-dependent aspartate aminotransferase-like (Major domain)"/>
    <property type="match status" value="1"/>
</dbReference>
<dbReference type="EMBL" id="CP088295">
    <property type="protein sequence ID" value="UUY01617.1"/>
    <property type="molecule type" value="Genomic_DNA"/>
</dbReference>
<dbReference type="InterPro" id="IPR050859">
    <property type="entry name" value="Class-I_PLP-dep_aminotransf"/>
</dbReference>
<evidence type="ECO:0000256" key="3">
    <source>
        <dbReference type="ARBA" id="ARBA00022679"/>
    </source>
</evidence>